<accession>A0A139JVR3</accession>
<dbReference type="EMBL" id="WCTL01000016">
    <property type="protein sequence ID" value="KAB4233559.1"/>
    <property type="molecule type" value="Genomic_DNA"/>
</dbReference>
<evidence type="ECO:0000313" key="1">
    <source>
        <dbReference type="EMBL" id="KAB4086963.1"/>
    </source>
</evidence>
<sequence length="66" mass="7469">MNVNEVTVGLRYRVSGDLSNGCHADGTPRISHDDVVRVIKRITDTHVILECGRMFVINDNLKIEKF</sequence>
<reference evidence="3 4" key="1">
    <citation type="submission" date="2018-08" db="EMBL/GenBank/DDBJ databases">
        <title>A genome reference for cultivated species of the human gut microbiota.</title>
        <authorList>
            <person name="Zou Y."/>
            <person name="Xue W."/>
            <person name="Luo G."/>
        </authorList>
    </citation>
    <scope>NUCLEOTIDE SEQUENCE [LARGE SCALE GENOMIC DNA]</scope>
    <source>
        <strain evidence="3 4">TM04-30</strain>
    </source>
</reference>
<dbReference type="Proteomes" id="UP000260844">
    <property type="component" value="Unassembled WGS sequence"/>
</dbReference>
<dbReference type="AlphaFoldDB" id="A0A139JVR3"/>
<comment type="caution">
    <text evidence="1">The sequence shown here is derived from an EMBL/GenBank/DDBJ whole genome shotgun (WGS) entry which is preliminary data.</text>
</comment>
<reference evidence="5 6" key="2">
    <citation type="journal article" date="2019" name="Nat. Med.">
        <title>A library of human gut bacterial isolates paired with longitudinal multiomics data enables mechanistic microbiome research.</title>
        <authorList>
            <person name="Poyet M."/>
            <person name="Groussin M."/>
            <person name="Gibbons S.M."/>
            <person name="Avila-Pacheco J."/>
            <person name="Jiang X."/>
            <person name="Kearney S.M."/>
            <person name="Perrotta A.R."/>
            <person name="Berdy B."/>
            <person name="Zhao S."/>
            <person name="Lieberman T.D."/>
            <person name="Swanson P.K."/>
            <person name="Smith M."/>
            <person name="Roesemann S."/>
            <person name="Alexander J.E."/>
            <person name="Rich S.A."/>
            <person name="Livny J."/>
            <person name="Vlamakis H."/>
            <person name="Clish C."/>
            <person name="Bullock K."/>
            <person name="Deik A."/>
            <person name="Scott J."/>
            <person name="Pierce K.A."/>
            <person name="Xavier R.J."/>
            <person name="Alm E.J."/>
        </authorList>
    </citation>
    <scope>NUCLEOTIDE SEQUENCE [LARGE SCALE GENOMIC DNA]</scope>
    <source>
        <strain evidence="1 5">BIOML-A42</strain>
        <strain evidence="2 6">BIOML-A5</strain>
    </source>
</reference>
<dbReference type="Proteomes" id="UP000432488">
    <property type="component" value="Unassembled WGS sequence"/>
</dbReference>
<evidence type="ECO:0000313" key="3">
    <source>
        <dbReference type="EMBL" id="RGJ89435.1"/>
    </source>
</evidence>
<evidence type="ECO:0000313" key="4">
    <source>
        <dbReference type="Proteomes" id="UP000260844"/>
    </source>
</evidence>
<protein>
    <submittedName>
        <fullName evidence="1">Uncharacterized protein</fullName>
    </submittedName>
</protein>
<evidence type="ECO:0000313" key="6">
    <source>
        <dbReference type="Proteomes" id="UP000462376"/>
    </source>
</evidence>
<organism evidence="1 5">
    <name type="scientific">Bacteroides uniformis</name>
    <dbReference type="NCBI Taxonomy" id="820"/>
    <lineage>
        <taxon>Bacteria</taxon>
        <taxon>Pseudomonadati</taxon>
        <taxon>Bacteroidota</taxon>
        <taxon>Bacteroidia</taxon>
        <taxon>Bacteroidales</taxon>
        <taxon>Bacteroidaceae</taxon>
        <taxon>Bacteroides</taxon>
    </lineage>
</organism>
<evidence type="ECO:0000313" key="5">
    <source>
        <dbReference type="Proteomes" id="UP000432488"/>
    </source>
</evidence>
<proteinExistence type="predicted"/>
<dbReference type="EMBL" id="QSPV01000023">
    <property type="protein sequence ID" value="RGJ89435.1"/>
    <property type="molecule type" value="Genomic_DNA"/>
</dbReference>
<dbReference type="EMBL" id="WCUV01000021">
    <property type="protein sequence ID" value="KAB4086963.1"/>
    <property type="molecule type" value="Genomic_DNA"/>
</dbReference>
<name>A0A139JVR3_BACUN</name>
<gene>
    <name evidence="3" type="ORF">DXD40_17920</name>
    <name evidence="2" type="ORF">GAP47_16150</name>
    <name evidence="1" type="ORF">GAQ56_20930</name>
</gene>
<evidence type="ECO:0000313" key="2">
    <source>
        <dbReference type="EMBL" id="KAB4233559.1"/>
    </source>
</evidence>
<dbReference type="Proteomes" id="UP000462376">
    <property type="component" value="Unassembled WGS sequence"/>
</dbReference>